<dbReference type="AlphaFoldDB" id="A0A016S1A3"/>
<evidence type="ECO:0000313" key="1">
    <source>
        <dbReference type="EMBL" id="EYB84430.1"/>
    </source>
</evidence>
<sequence length="131" mass="15369">MNSFLAQKLSTLPAHPCRVCNNVEIVFNLLIRPFAHWCRTIWKFDLNPLPLFLQVPRPYSLQSLHALFEGIFATMELDSSHIYTEQDFQPPVSSFSFFQIFQQSGVPNHSRIILTDYYCRAQDTKFIYFCL</sequence>
<dbReference type="Proteomes" id="UP000024635">
    <property type="component" value="Unassembled WGS sequence"/>
</dbReference>
<comment type="caution">
    <text evidence="1">The sequence shown here is derived from an EMBL/GenBank/DDBJ whole genome shotgun (WGS) entry which is preliminary data.</text>
</comment>
<name>A0A016S1A3_9BILA</name>
<reference evidence="2" key="1">
    <citation type="journal article" date="2015" name="Nat. Genet.">
        <title>The genome and transcriptome of the zoonotic hookworm Ancylostoma ceylanicum identify infection-specific gene families.</title>
        <authorList>
            <person name="Schwarz E.M."/>
            <person name="Hu Y."/>
            <person name="Antoshechkin I."/>
            <person name="Miller M.M."/>
            <person name="Sternberg P.W."/>
            <person name="Aroian R.V."/>
        </authorList>
    </citation>
    <scope>NUCLEOTIDE SEQUENCE</scope>
    <source>
        <strain evidence="2">HY135</strain>
    </source>
</reference>
<dbReference type="EMBL" id="JARK01001652">
    <property type="protein sequence ID" value="EYB84430.1"/>
    <property type="molecule type" value="Genomic_DNA"/>
</dbReference>
<gene>
    <name evidence="1" type="primary">Acey_s0316.g2281</name>
    <name evidence="1" type="ORF">Y032_0316g2281</name>
</gene>
<keyword evidence="2" id="KW-1185">Reference proteome</keyword>
<evidence type="ECO:0000313" key="2">
    <source>
        <dbReference type="Proteomes" id="UP000024635"/>
    </source>
</evidence>
<accession>A0A016S1A3</accession>
<proteinExistence type="predicted"/>
<protein>
    <submittedName>
        <fullName evidence="1">Uncharacterized protein</fullName>
    </submittedName>
</protein>
<organism evidence="1 2">
    <name type="scientific">Ancylostoma ceylanicum</name>
    <dbReference type="NCBI Taxonomy" id="53326"/>
    <lineage>
        <taxon>Eukaryota</taxon>
        <taxon>Metazoa</taxon>
        <taxon>Ecdysozoa</taxon>
        <taxon>Nematoda</taxon>
        <taxon>Chromadorea</taxon>
        <taxon>Rhabditida</taxon>
        <taxon>Rhabditina</taxon>
        <taxon>Rhabditomorpha</taxon>
        <taxon>Strongyloidea</taxon>
        <taxon>Ancylostomatidae</taxon>
        <taxon>Ancylostomatinae</taxon>
        <taxon>Ancylostoma</taxon>
    </lineage>
</organism>